<dbReference type="EMBL" id="JAPFFF010000029">
    <property type="protein sequence ID" value="KAK8846161.1"/>
    <property type="molecule type" value="Genomic_DNA"/>
</dbReference>
<evidence type="ECO:0000256" key="1">
    <source>
        <dbReference type="SAM" id="MobiDB-lite"/>
    </source>
</evidence>
<comment type="caution">
    <text evidence="2">The sequence shown here is derived from an EMBL/GenBank/DDBJ whole genome shotgun (WGS) entry which is preliminary data.</text>
</comment>
<keyword evidence="3" id="KW-1185">Reference proteome</keyword>
<reference evidence="2 3" key="1">
    <citation type="submission" date="2024-04" db="EMBL/GenBank/DDBJ databases">
        <title>Tritrichomonas musculus Genome.</title>
        <authorList>
            <person name="Alves-Ferreira E."/>
            <person name="Grigg M."/>
            <person name="Lorenzi H."/>
            <person name="Galac M."/>
        </authorList>
    </citation>
    <scope>NUCLEOTIDE SEQUENCE [LARGE SCALE GENOMIC DNA]</scope>
    <source>
        <strain evidence="2 3">EAF2021</strain>
    </source>
</reference>
<evidence type="ECO:0000313" key="2">
    <source>
        <dbReference type="EMBL" id="KAK8846161.1"/>
    </source>
</evidence>
<protein>
    <submittedName>
        <fullName evidence="2">Uncharacterized protein</fullName>
    </submittedName>
</protein>
<evidence type="ECO:0000313" key="3">
    <source>
        <dbReference type="Proteomes" id="UP001470230"/>
    </source>
</evidence>
<name>A0ABR2HFE7_9EUKA</name>
<accession>A0ABR2HFE7</accession>
<sequence length="247" mass="28216">MSEISGSFFDDFFNFSSDNESSTDEETETQNAEKRTTITGVVPQIGSPQKLNEGSIVSFELNPGSPSIGTETCYIPSASEVDKMSQIFDPGRNVSSSSFVESNCLLNYNAQGADMLSIKYQTINSNLQIIKGNQPNKIIINTNEKKRKTRENYGNGPESEYLKKNFPHYKEPYSNCDVFIRLGKPNKKSMISLGEQYNDKFKKEIKSNLLPEFSRYHKRNYGIAVWFFQDIFNHIFPWLRESGKLIF</sequence>
<organism evidence="2 3">
    <name type="scientific">Tritrichomonas musculus</name>
    <dbReference type="NCBI Taxonomy" id="1915356"/>
    <lineage>
        <taxon>Eukaryota</taxon>
        <taxon>Metamonada</taxon>
        <taxon>Parabasalia</taxon>
        <taxon>Tritrichomonadida</taxon>
        <taxon>Tritrichomonadidae</taxon>
        <taxon>Tritrichomonas</taxon>
    </lineage>
</organism>
<proteinExistence type="predicted"/>
<dbReference type="Proteomes" id="UP001470230">
    <property type="component" value="Unassembled WGS sequence"/>
</dbReference>
<gene>
    <name evidence="2" type="ORF">M9Y10_020166</name>
</gene>
<feature type="region of interest" description="Disordered" evidence="1">
    <location>
        <begin position="13"/>
        <end position="37"/>
    </location>
</feature>